<dbReference type="GO" id="GO:0048188">
    <property type="term" value="C:Set1C/COMPASS complex"/>
    <property type="evidence" value="ECO:0007669"/>
    <property type="project" value="InterPro"/>
</dbReference>
<dbReference type="Proteomes" id="UP000816034">
    <property type="component" value="Unassembled WGS sequence"/>
</dbReference>
<dbReference type="Gene3D" id="3.30.40.10">
    <property type="entry name" value="Zinc/RING finger domain, C3HC4 (zinc finger)"/>
    <property type="match status" value="2"/>
</dbReference>
<dbReference type="SUPFAM" id="SSF57903">
    <property type="entry name" value="FYVE/PHD zinc finger"/>
    <property type="match status" value="3"/>
</dbReference>
<dbReference type="InterPro" id="IPR011011">
    <property type="entry name" value="Znf_FYVE_PHD"/>
</dbReference>
<dbReference type="Gene3D" id="2.60.120.650">
    <property type="entry name" value="Cupin"/>
    <property type="match status" value="1"/>
</dbReference>
<dbReference type="PROSITE" id="PS50016">
    <property type="entry name" value="ZF_PHD_2"/>
    <property type="match status" value="1"/>
</dbReference>
<dbReference type="InterPro" id="IPR037869">
    <property type="entry name" value="Spp1/CFP1"/>
</dbReference>
<evidence type="ECO:0000313" key="9">
    <source>
        <dbReference type="Proteomes" id="UP000816034"/>
    </source>
</evidence>
<proteinExistence type="predicted"/>
<dbReference type="PANTHER" id="PTHR46174">
    <property type="entry name" value="CXXC-TYPE ZINC FINGER PROTEIN 1"/>
    <property type="match status" value="1"/>
</dbReference>
<evidence type="ECO:0000313" key="8">
    <source>
        <dbReference type="EMBL" id="KAG2386899.1"/>
    </source>
</evidence>
<comment type="caution">
    <text evidence="8">The sequence shown here is derived from an EMBL/GenBank/DDBJ whole genome shotgun (WGS) entry which is preliminary data.</text>
</comment>
<keyword evidence="4" id="KW-0862">Zinc</keyword>
<dbReference type="InterPro" id="IPR001965">
    <property type="entry name" value="Znf_PHD"/>
</dbReference>
<evidence type="ECO:0000256" key="5">
    <source>
        <dbReference type="ARBA" id="ARBA00023242"/>
    </source>
</evidence>
<comment type="subcellular location">
    <subcellularLocation>
        <location evidence="1">Nucleus</location>
    </subcellularLocation>
</comment>
<dbReference type="RefSeq" id="XP_044550891.1">
    <property type="nucleotide sequence ID" value="XM_044691296.1"/>
</dbReference>
<dbReference type="PANTHER" id="PTHR46174:SF1">
    <property type="entry name" value="CXXC-TYPE ZINC FINGER PROTEIN 1"/>
    <property type="match status" value="1"/>
</dbReference>
<dbReference type="Pfam" id="PF00628">
    <property type="entry name" value="PHD"/>
    <property type="match status" value="2"/>
</dbReference>
<gene>
    <name evidence="8" type="ORF">C9374_001934</name>
</gene>
<dbReference type="GO" id="GO:0008270">
    <property type="term" value="F:zinc ion binding"/>
    <property type="evidence" value="ECO:0007669"/>
    <property type="project" value="UniProtKB-KW"/>
</dbReference>
<reference evidence="8 9" key="1">
    <citation type="journal article" date="2018" name="BMC Genomics">
        <title>The genome of Naegleria lovaniensis, the basis for a comparative approach to unravel pathogenicity factors of the human pathogenic amoeba N. fowleri.</title>
        <authorList>
            <person name="Liechti N."/>
            <person name="Schurch N."/>
            <person name="Bruggmann R."/>
            <person name="Wittwer M."/>
        </authorList>
    </citation>
    <scope>NUCLEOTIDE SEQUENCE [LARGE SCALE GENOMIC DNA]</scope>
    <source>
        <strain evidence="8 9">ATCC 30569</strain>
    </source>
</reference>
<dbReference type="InterPro" id="IPR019787">
    <property type="entry name" value="Znf_PHD-finger"/>
</dbReference>
<keyword evidence="2" id="KW-0479">Metal-binding</keyword>
<evidence type="ECO:0000256" key="1">
    <source>
        <dbReference type="ARBA" id="ARBA00004123"/>
    </source>
</evidence>
<keyword evidence="3 6" id="KW-0863">Zinc-finger</keyword>
<keyword evidence="5" id="KW-0539">Nucleus</keyword>
<dbReference type="EMBL" id="PYSW02000014">
    <property type="protein sequence ID" value="KAG2386899.1"/>
    <property type="molecule type" value="Genomic_DNA"/>
</dbReference>
<evidence type="ECO:0000259" key="7">
    <source>
        <dbReference type="PROSITE" id="PS50016"/>
    </source>
</evidence>
<dbReference type="AlphaFoldDB" id="A0AA88GW92"/>
<dbReference type="SMART" id="SM00249">
    <property type="entry name" value="PHD"/>
    <property type="match status" value="3"/>
</dbReference>
<evidence type="ECO:0000256" key="6">
    <source>
        <dbReference type="PROSITE-ProRule" id="PRU00146"/>
    </source>
</evidence>
<sequence>MTKRIARHRIKKPLTDEDVDVAPNSNNSEDGATHEDNISLSDVRNQFLKQEKYQRIIESSIHAFEEMINMRCAMEESSHTEELIVEELKNIYESFENGMLKCISPILIVKTTQSKLLDPFFIKDSNDIYDEMMNISSDDEEDDDYYRNRTSELKALDRFEICVFRSESRHATLKSLLSVLQSKYDVSQFSDAVEQVKQNSKSALIFIFENAHVIEPIAQWLDLCSHYTHLMPIINILRVDEKGKDVLEGLITDMSKFTIKVFKTQSMAKPLFMRCMDELFIQKNFNIYLRPTFDLTTFMITNFSTIRKFSNILKQLYTRHFFYRPISVFSKAFFTLDDTKCLKILFSDELYPMLCEFPLLIHISEKQFLKIKPTTVFTNFDFSFIYIQQSWFKKIIQALKGNIPQSNIIDFLGCCQVIIDEIRSKQPQFFEDEYNVIVELFETVTVPKDHDTSFGKDSIIPIEIFNTKAEEYKESDNESDNSEDLVPSIDTDQLIPKTKDSCFCNVMIKPKERVTCKTCGNSFHKACVGVAKLPTQYYYCDSCRSRTTEDTLYCFCQQHSFGDMVECDNCNKWFHCSCVGENIEDYPGDVKYFCKYCKSLMEYQAGKNVQKLDTTCKCGRSGQQFEMIHCERCKRHYHFGCMNLTPSMVETIHKYYCDDCCHKYNDEIEYKKKSKTQRRRSNVAEKVGSSVPVHNVASTTWESIQNRLRNLFMDLFASPSSVYKVDFIFNDKDDYKKPWIERLVGNELFFIQPAFGQSLEQFLRPMTRRETYENNLAFCQPVVFLSENKTQKFVAPDIYLAKQTLEQCKMNARYEIDYEEWLDRFAQMKGSKKTNPKLQSLFNMQVRALYLRGVIDLTKSNGVVKRII</sequence>
<dbReference type="GeneID" id="68094390"/>
<dbReference type="GO" id="GO:0045893">
    <property type="term" value="P:positive regulation of DNA-templated transcription"/>
    <property type="evidence" value="ECO:0007669"/>
    <property type="project" value="TreeGrafter"/>
</dbReference>
<name>A0AA88GW92_NAELO</name>
<organism evidence="8 9">
    <name type="scientific">Naegleria lovaniensis</name>
    <name type="common">Amoeba</name>
    <dbReference type="NCBI Taxonomy" id="51637"/>
    <lineage>
        <taxon>Eukaryota</taxon>
        <taxon>Discoba</taxon>
        <taxon>Heterolobosea</taxon>
        <taxon>Tetramitia</taxon>
        <taxon>Eutetramitia</taxon>
        <taxon>Vahlkampfiidae</taxon>
        <taxon>Naegleria</taxon>
    </lineage>
</organism>
<evidence type="ECO:0000256" key="4">
    <source>
        <dbReference type="ARBA" id="ARBA00022833"/>
    </source>
</evidence>
<keyword evidence="9" id="KW-1185">Reference proteome</keyword>
<dbReference type="InterPro" id="IPR013083">
    <property type="entry name" value="Znf_RING/FYVE/PHD"/>
</dbReference>
<protein>
    <recommendedName>
        <fullName evidence="7">PHD-type domain-containing protein</fullName>
    </recommendedName>
</protein>
<accession>A0AA88GW92</accession>
<evidence type="ECO:0000256" key="2">
    <source>
        <dbReference type="ARBA" id="ARBA00022723"/>
    </source>
</evidence>
<feature type="domain" description="PHD-type" evidence="7">
    <location>
        <begin position="537"/>
        <end position="600"/>
    </location>
</feature>
<evidence type="ECO:0000256" key="3">
    <source>
        <dbReference type="ARBA" id="ARBA00022771"/>
    </source>
</evidence>